<evidence type="ECO:0000259" key="9">
    <source>
        <dbReference type="PROSITE" id="PS50975"/>
    </source>
</evidence>
<comment type="cofactor">
    <cofactor evidence="1">
        <name>biotin</name>
        <dbReference type="ChEBI" id="CHEBI:57586"/>
    </cofactor>
</comment>
<dbReference type="PROSITE" id="PS50968">
    <property type="entry name" value="BIOTINYL_LIPOYL"/>
    <property type="match status" value="1"/>
</dbReference>
<evidence type="ECO:0000256" key="6">
    <source>
        <dbReference type="PROSITE-ProRule" id="PRU00409"/>
    </source>
</evidence>
<evidence type="ECO:0000256" key="7">
    <source>
        <dbReference type="SAM" id="MobiDB-lite"/>
    </source>
</evidence>
<dbReference type="InterPro" id="IPR011054">
    <property type="entry name" value="Rudment_hybrid_motif"/>
</dbReference>
<dbReference type="PROSITE" id="PS00188">
    <property type="entry name" value="BIOTIN"/>
    <property type="match status" value="1"/>
</dbReference>
<evidence type="ECO:0000256" key="2">
    <source>
        <dbReference type="ARBA" id="ARBA00022598"/>
    </source>
</evidence>
<dbReference type="InterPro" id="IPR005482">
    <property type="entry name" value="Biotin_COase_C"/>
</dbReference>
<dbReference type="InterPro" id="IPR048429">
    <property type="entry name" value="MCC_alpha_BT"/>
</dbReference>
<dbReference type="InterPro" id="IPR005481">
    <property type="entry name" value="BC-like_N"/>
</dbReference>
<organism evidence="11 12">
    <name type="scientific">Sphaerisporangium rhizosphaerae</name>
    <dbReference type="NCBI Taxonomy" id="2269375"/>
    <lineage>
        <taxon>Bacteria</taxon>
        <taxon>Bacillati</taxon>
        <taxon>Actinomycetota</taxon>
        <taxon>Actinomycetes</taxon>
        <taxon>Streptosporangiales</taxon>
        <taxon>Streptosporangiaceae</taxon>
        <taxon>Sphaerisporangium</taxon>
    </lineage>
</organism>
<protein>
    <submittedName>
        <fullName evidence="11">Biotin carboxylase N-terminal domain-containing protein</fullName>
    </submittedName>
</protein>
<dbReference type="Gene3D" id="2.40.50.100">
    <property type="match status" value="1"/>
</dbReference>
<dbReference type="PROSITE" id="PS00867">
    <property type="entry name" value="CPSASE_2"/>
    <property type="match status" value="1"/>
</dbReference>
<dbReference type="InterPro" id="IPR011764">
    <property type="entry name" value="Biotin_carboxylation_dom"/>
</dbReference>
<keyword evidence="12" id="KW-1185">Reference proteome</keyword>
<proteinExistence type="predicted"/>
<feature type="domain" description="Lipoyl-binding" evidence="8">
    <location>
        <begin position="682"/>
        <end position="757"/>
    </location>
</feature>
<dbReference type="Pfam" id="PF02786">
    <property type="entry name" value="CPSase_L_D2"/>
    <property type="match status" value="1"/>
</dbReference>
<evidence type="ECO:0000256" key="5">
    <source>
        <dbReference type="ARBA" id="ARBA00023267"/>
    </source>
</evidence>
<feature type="domain" description="Biotin carboxylation" evidence="10">
    <location>
        <begin position="1"/>
        <end position="550"/>
    </location>
</feature>
<dbReference type="Proteomes" id="UP001596496">
    <property type="component" value="Unassembled WGS sequence"/>
</dbReference>
<dbReference type="Pfam" id="PF02785">
    <property type="entry name" value="Biotin_carb_C"/>
    <property type="match status" value="1"/>
</dbReference>
<dbReference type="PANTHER" id="PTHR18866">
    <property type="entry name" value="CARBOXYLASE:PYRUVATE/ACETYL-COA/PROPIONYL-COA CARBOXYLASE"/>
    <property type="match status" value="1"/>
</dbReference>
<dbReference type="InterPro" id="IPR011053">
    <property type="entry name" value="Single_hybrid_motif"/>
</dbReference>
<feature type="domain" description="ATP-grasp" evidence="9">
    <location>
        <begin position="120"/>
        <end position="354"/>
    </location>
</feature>
<dbReference type="Gene3D" id="3.30.470.20">
    <property type="entry name" value="ATP-grasp fold, B domain"/>
    <property type="match status" value="2"/>
</dbReference>
<gene>
    <name evidence="11" type="ORF">ACFQSB_32495</name>
</gene>
<sequence length="760" mass="77986">MIRRLLVANRAEIARRIFRTCRELGIETVAVFAGDDAASPYVAEADLAVRLQGERPAETYLDAAALVEAALRAGADAVHPGYGFLSENAAFARAVLSAGLTWVGPGPDAIAAMGSKIGAKRLMAEAGVPVLPSLTFAHPAPAGERPAGPAVAGEQPADPAFAGERPAGSVPTGGEPAGSGPEGAGGDGLSFPVLVKASAGGGGRGMRVVRDPAELPEAVAAAGREALAAFGDGTVFAEPLLENARHVEVQVLADAHGTVWTLGERECSIQRRHQKVVEETPSPGVSPGVRAVLLDAAVRAAEAIGYVGAGTVEFLVAGGTVAFLEMNTRLQVEHPVTECVYGVDLVRLQLQIAEGARLPAAPPEPSGHAIEVRLYAEDPAHDWRPQSGTLHLFEIPGVDARFTVPAAAREARTAAPVARPVDDRGPAATRPVDDRDPAGSRPVGSGEPDLAPPVDGREPAEGRVAGPCGLRLDSGVESGSVVGVRYDPMLAKVIACGPDRAAVARRLATALAGARLHGLTTNRDLLVRVLRHEAFLAGDTDTGFLDRHDLLSAPSPAGDPDGAVLPVLALAAALAAAAANRAAAPALGGLPSGWRNVPSQPQRAAFDGPEGRVEVAYQLTRDGLAAEGLPEVELVSAAPEQVVLAVGGVVSRFAVARYDDVAHVDAPLGSVRLVALPRLPEPVTRVAPGSLLAPMPGTVLRVEVAPGEKVDEGQPILILEAMKMEHRISAPAAGVVSALNVAPGRQVEAGAVLAVIEEGR</sequence>
<keyword evidence="2" id="KW-0436">Ligase</keyword>
<dbReference type="InterPro" id="IPR050856">
    <property type="entry name" value="Biotin_carboxylase_complex"/>
</dbReference>
<name>A0ABW2PDF4_9ACTN</name>
<evidence type="ECO:0000259" key="8">
    <source>
        <dbReference type="PROSITE" id="PS50968"/>
    </source>
</evidence>
<dbReference type="Pfam" id="PF00364">
    <property type="entry name" value="Biotin_lipoyl"/>
    <property type="match status" value="1"/>
</dbReference>
<evidence type="ECO:0000256" key="4">
    <source>
        <dbReference type="ARBA" id="ARBA00022840"/>
    </source>
</evidence>
<dbReference type="PROSITE" id="PS50975">
    <property type="entry name" value="ATP_GRASP"/>
    <property type="match status" value="1"/>
</dbReference>
<evidence type="ECO:0000313" key="12">
    <source>
        <dbReference type="Proteomes" id="UP001596496"/>
    </source>
</evidence>
<dbReference type="InterPro" id="IPR011761">
    <property type="entry name" value="ATP-grasp"/>
</dbReference>
<accession>A0ABW2PDF4</accession>
<keyword evidence="4 6" id="KW-0067">ATP-binding</keyword>
<dbReference type="InterPro" id="IPR000089">
    <property type="entry name" value="Biotin_lipoyl"/>
</dbReference>
<feature type="compositionally biased region" description="Gly residues" evidence="7">
    <location>
        <begin position="175"/>
        <end position="188"/>
    </location>
</feature>
<dbReference type="InterPro" id="IPR016185">
    <property type="entry name" value="PreATP-grasp_dom_sf"/>
</dbReference>
<evidence type="ECO:0000259" key="10">
    <source>
        <dbReference type="PROSITE" id="PS50979"/>
    </source>
</evidence>
<comment type="caution">
    <text evidence="11">The sequence shown here is derived from an EMBL/GenBank/DDBJ whole genome shotgun (WGS) entry which is preliminary data.</text>
</comment>
<dbReference type="SUPFAM" id="SSF51230">
    <property type="entry name" value="Single hybrid motif"/>
    <property type="match status" value="1"/>
</dbReference>
<dbReference type="PANTHER" id="PTHR18866:SF126">
    <property type="entry name" value="BIOTIN CARBOXYLASE"/>
    <property type="match status" value="1"/>
</dbReference>
<feature type="compositionally biased region" description="Basic and acidic residues" evidence="7">
    <location>
        <begin position="420"/>
        <end position="438"/>
    </location>
</feature>
<dbReference type="RefSeq" id="WP_380830666.1">
    <property type="nucleotide sequence ID" value="NZ_JBHTCG010000032.1"/>
</dbReference>
<dbReference type="SUPFAM" id="SSF56059">
    <property type="entry name" value="Glutathione synthetase ATP-binding domain-like"/>
    <property type="match status" value="1"/>
</dbReference>
<evidence type="ECO:0000256" key="1">
    <source>
        <dbReference type="ARBA" id="ARBA00001953"/>
    </source>
</evidence>
<evidence type="ECO:0000256" key="3">
    <source>
        <dbReference type="ARBA" id="ARBA00022741"/>
    </source>
</evidence>
<feature type="compositionally biased region" description="Low complexity" evidence="7">
    <location>
        <begin position="139"/>
        <end position="153"/>
    </location>
</feature>
<dbReference type="PROSITE" id="PS50979">
    <property type="entry name" value="BC"/>
    <property type="match status" value="1"/>
</dbReference>
<dbReference type="Pfam" id="PF00289">
    <property type="entry name" value="Biotin_carb_N"/>
    <property type="match status" value="1"/>
</dbReference>
<dbReference type="CDD" id="cd06850">
    <property type="entry name" value="biotinyl_domain"/>
    <property type="match status" value="1"/>
</dbReference>
<dbReference type="SMART" id="SM00878">
    <property type="entry name" value="Biotin_carb_C"/>
    <property type="match status" value="1"/>
</dbReference>
<dbReference type="Pfam" id="PF21139">
    <property type="entry name" value="BT_MCC_alpha"/>
    <property type="match status" value="1"/>
</dbReference>
<dbReference type="InterPro" id="IPR001882">
    <property type="entry name" value="Biotin_BS"/>
</dbReference>
<dbReference type="SUPFAM" id="SSF52440">
    <property type="entry name" value="PreATP-grasp domain"/>
    <property type="match status" value="1"/>
</dbReference>
<feature type="region of interest" description="Disordered" evidence="7">
    <location>
        <begin position="139"/>
        <end position="189"/>
    </location>
</feature>
<keyword evidence="3 6" id="KW-0547">Nucleotide-binding</keyword>
<reference evidence="12" key="1">
    <citation type="journal article" date="2019" name="Int. J. Syst. Evol. Microbiol.">
        <title>The Global Catalogue of Microorganisms (GCM) 10K type strain sequencing project: providing services to taxonomists for standard genome sequencing and annotation.</title>
        <authorList>
            <consortium name="The Broad Institute Genomics Platform"/>
            <consortium name="The Broad Institute Genome Sequencing Center for Infectious Disease"/>
            <person name="Wu L."/>
            <person name="Ma J."/>
        </authorList>
    </citation>
    <scope>NUCLEOTIDE SEQUENCE [LARGE SCALE GENOMIC DNA]</scope>
    <source>
        <strain evidence="12">CECT 7649</strain>
    </source>
</reference>
<evidence type="ECO:0000313" key="11">
    <source>
        <dbReference type="EMBL" id="MFC7386969.1"/>
    </source>
</evidence>
<feature type="region of interest" description="Disordered" evidence="7">
    <location>
        <begin position="411"/>
        <end position="468"/>
    </location>
</feature>
<dbReference type="SUPFAM" id="SSF51246">
    <property type="entry name" value="Rudiment single hybrid motif"/>
    <property type="match status" value="2"/>
</dbReference>
<keyword evidence="5" id="KW-0092">Biotin</keyword>
<dbReference type="EMBL" id="JBHTCG010000032">
    <property type="protein sequence ID" value="MFC7386969.1"/>
    <property type="molecule type" value="Genomic_DNA"/>
</dbReference>
<dbReference type="PROSITE" id="PS00866">
    <property type="entry name" value="CPSASE_1"/>
    <property type="match status" value="1"/>
</dbReference>
<dbReference type="InterPro" id="IPR005479">
    <property type="entry name" value="CPAse_ATP-bd"/>
</dbReference>